<organism evidence="4 5">
    <name type="scientific">Gluconacetobacter diazotrophicus</name>
    <name type="common">Acetobacter diazotrophicus</name>
    <dbReference type="NCBI Taxonomy" id="33996"/>
    <lineage>
        <taxon>Bacteria</taxon>
        <taxon>Pseudomonadati</taxon>
        <taxon>Pseudomonadota</taxon>
        <taxon>Alphaproteobacteria</taxon>
        <taxon>Acetobacterales</taxon>
        <taxon>Acetobacteraceae</taxon>
        <taxon>Gluconacetobacter</taxon>
    </lineage>
</organism>
<evidence type="ECO:0000313" key="4">
    <source>
        <dbReference type="EMBL" id="MBB2157237.1"/>
    </source>
</evidence>
<dbReference type="GO" id="GO:0009307">
    <property type="term" value="P:DNA restriction-modification system"/>
    <property type="evidence" value="ECO:0007669"/>
    <property type="project" value="InterPro"/>
</dbReference>
<dbReference type="EMBL" id="JABEQG010000026">
    <property type="protein sequence ID" value="MBB2157237.1"/>
    <property type="molecule type" value="Genomic_DNA"/>
</dbReference>
<dbReference type="InterPro" id="IPR029063">
    <property type="entry name" value="SAM-dependent_MTases_sf"/>
</dbReference>
<dbReference type="PRINTS" id="PR00505">
    <property type="entry name" value="D12N6MTFRASE"/>
</dbReference>
<dbReference type="RefSeq" id="WP_183116114.1">
    <property type="nucleotide sequence ID" value="NZ_JABEQG010000026.1"/>
</dbReference>
<evidence type="ECO:0000256" key="2">
    <source>
        <dbReference type="ARBA" id="ARBA00022679"/>
    </source>
</evidence>
<dbReference type="GO" id="GO:0009007">
    <property type="term" value="F:site-specific DNA-methyltransferase (adenine-specific) activity"/>
    <property type="evidence" value="ECO:0007669"/>
    <property type="project" value="UniProtKB-EC"/>
</dbReference>
<dbReference type="GO" id="GO:0032259">
    <property type="term" value="P:methylation"/>
    <property type="evidence" value="ECO:0007669"/>
    <property type="project" value="UniProtKB-KW"/>
</dbReference>
<evidence type="ECO:0000256" key="3">
    <source>
        <dbReference type="ARBA" id="ARBA00022691"/>
    </source>
</evidence>
<dbReference type="PANTHER" id="PTHR30481">
    <property type="entry name" value="DNA ADENINE METHYLASE"/>
    <property type="match status" value="1"/>
</dbReference>
<dbReference type="AlphaFoldDB" id="A0A7W4I6P4"/>
<proteinExistence type="predicted"/>
<gene>
    <name evidence="4" type="ORF">HLH33_13100</name>
</gene>
<reference evidence="4 5" key="1">
    <citation type="submission" date="2020-04" db="EMBL/GenBank/DDBJ databases">
        <title>Description of novel Gluconacetobacter.</title>
        <authorList>
            <person name="Sombolestani A."/>
        </authorList>
    </citation>
    <scope>NUCLEOTIDE SEQUENCE [LARGE SCALE GENOMIC DNA]</scope>
    <source>
        <strain evidence="4 5">LMG 7603</strain>
    </source>
</reference>
<name>A0A7W4I6P4_GLUDI</name>
<keyword evidence="2" id="KW-0808">Transferase</keyword>
<evidence type="ECO:0000313" key="5">
    <source>
        <dbReference type="Proteomes" id="UP000550787"/>
    </source>
</evidence>
<dbReference type="Gene3D" id="3.40.50.150">
    <property type="entry name" value="Vaccinia Virus protein VP39"/>
    <property type="match status" value="2"/>
</dbReference>
<dbReference type="Proteomes" id="UP000550787">
    <property type="component" value="Unassembled WGS sequence"/>
</dbReference>
<sequence length="286" mass="32089">MTTIPRPVLRWHGGKWRLAPWVIEHFPPHDCYVEPFGGAASVLLRKPRVGAEVYNDLDDDAVNLFQVLRDADQAERLIAQLRLTPFARAEDVDCRRPAPDADPIERARRLIVRSFMGYGSDACRTNRVTGFRSGSNRDRGKCTAACEWSSYPDALRLIVERLQAVVIEHRDAVEVMQIHDRPTTLHYVDPPYLPATRRLSHRGHGYVHELTADDHARLLAALCDLTGMVVLSGYPHRSYDAALPGWMRVTTSTHADGAQPRVEALWVNPAAQQAFAQKSLPFGEVG</sequence>
<dbReference type="InterPro" id="IPR012327">
    <property type="entry name" value="MeTrfase_D12"/>
</dbReference>
<protein>
    <submittedName>
        <fullName evidence="4">DNA adenine methylase</fullName>
    </submittedName>
</protein>
<evidence type="ECO:0000256" key="1">
    <source>
        <dbReference type="ARBA" id="ARBA00022603"/>
    </source>
</evidence>
<keyword evidence="1 4" id="KW-0489">Methyltransferase</keyword>
<dbReference type="Pfam" id="PF02086">
    <property type="entry name" value="MethyltransfD12"/>
    <property type="match status" value="1"/>
</dbReference>
<keyword evidence="3" id="KW-0949">S-adenosyl-L-methionine</keyword>
<accession>A0A7W4I6P4</accession>
<dbReference type="GO" id="GO:0006298">
    <property type="term" value="P:mismatch repair"/>
    <property type="evidence" value="ECO:0007669"/>
    <property type="project" value="TreeGrafter"/>
</dbReference>
<comment type="caution">
    <text evidence="4">The sequence shown here is derived from an EMBL/GenBank/DDBJ whole genome shotgun (WGS) entry which is preliminary data.</text>
</comment>
<dbReference type="SUPFAM" id="SSF53335">
    <property type="entry name" value="S-adenosyl-L-methionine-dependent methyltransferases"/>
    <property type="match status" value="1"/>
</dbReference>
<dbReference type="GO" id="GO:0043565">
    <property type="term" value="F:sequence-specific DNA binding"/>
    <property type="evidence" value="ECO:0007669"/>
    <property type="project" value="TreeGrafter"/>
</dbReference>
<dbReference type="PANTHER" id="PTHR30481:SF4">
    <property type="entry name" value="SITE-SPECIFIC DNA-METHYLTRANSFERASE (ADENINE-SPECIFIC)"/>
    <property type="match status" value="1"/>
</dbReference>
<dbReference type="GO" id="GO:1904047">
    <property type="term" value="F:S-adenosyl-L-methionine binding"/>
    <property type="evidence" value="ECO:0007669"/>
    <property type="project" value="TreeGrafter"/>
</dbReference>